<dbReference type="InterPro" id="IPR001138">
    <property type="entry name" value="Zn2Cys6_DnaBD"/>
</dbReference>
<evidence type="ECO:0000313" key="8">
    <source>
        <dbReference type="Proteomes" id="UP000095023"/>
    </source>
</evidence>
<feature type="domain" description="Zn(2)-C6 fungal-type" evidence="6">
    <location>
        <begin position="16"/>
        <end position="45"/>
    </location>
</feature>
<evidence type="ECO:0000256" key="3">
    <source>
        <dbReference type="ARBA" id="ARBA00023125"/>
    </source>
</evidence>
<keyword evidence="3" id="KW-0238">DNA-binding</keyword>
<dbReference type="InterPro" id="IPR007219">
    <property type="entry name" value="XnlR_reg_dom"/>
</dbReference>
<organism evidence="7 8">
    <name type="scientific">Tortispora caseinolytica NRRL Y-17796</name>
    <dbReference type="NCBI Taxonomy" id="767744"/>
    <lineage>
        <taxon>Eukaryota</taxon>
        <taxon>Fungi</taxon>
        <taxon>Dikarya</taxon>
        <taxon>Ascomycota</taxon>
        <taxon>Saccharomycotina</taxon>
        <taxon>Trigonopsidomycetes</taxon>
        <taxon>Trigonopsidales</taxon>
        <taxon>Trigonopsidaceae</taxon>
        <taxon>Tortispora</taxon>
    </lineage>
</organism>
<dbReference type="Pfam" id="PF00172">
    <property type="entry name" value="Zn_clus"/>
    <property type="match status" value="1"/>
</dbReference>
<dbReference type="InterPro" id="IPR036864">
    <property type="entry name" value="Zn2-C6_fun-type_DNA-bd_sf"/>
</dbReference>
<evidence type="ECO:0000256" key="1">
    <source>
        <dbReference type="ARBA" id="ARBA00004123"/>
    </source>
</evidence>
<dbReference type="GO" id="GO:0005634">
    <property type="term" value="C:nucleus"/>
    <property type="evidence" value="ECO:0007669"/>
    <property type="project" value="UniProtKB-SubCell"/>
</dbReference>
<name>A0A1E4TIP2_9ASCO</name>
<dbReference type="OrthoDB" id="3364175at2759"/>
<evidence type="ECO:0000313" key="7">
    <source>
        <dbReference type="EMBL" id="ODV91548.1"/>
    </source>
</evidence>
<dbReference type="CDD" id="cd12148">
    <property type="entry name" value="fungal_TF_MHR"/>
    <property type="match status" value="1"/>
</dbReference>
<dbReference type="EMBL" id="KV453841">
    <property type="protein sequence ID" value="ODV91548.1"/>
    <property type="molecule type" value="Genomic_DNA"/>
</dbReference>
<evidence type="ECO:0000256" key="2">
    <source>
        <dbReference type="ARBA" id="ARBA00022723"/>
    </source>
</evidence>
<keyword evidence="4" id="KW-0539">Nucleus</keyword>
<keyword evidence="8" id="KW-1185">Reference proteome</keyword>
<dbReference type="Proteomes" id="UP000095023">
    <property type="component" value="Unassembled WGS sequence"/>
</dbReference>
<dbReference type="Pfam" id="PF04082">
    <property type="entry name" value="Fungal_trans"/>
    <property type="match status" value="1"/>
</dbReference>
<dbReference type="CDD" id="cd00067">
    <property type="entry name" value="GAL4"/>
    <property type="match status" value="1"/>
</dbReference>
<reference evidence="8" key="1">
    <citation type="submission" date="2016-02" db="EMBL/GenBank/DDBJ databases">
        <title>Comparative genomics of biotechnologically important yeasts.</title>
        <authorList>
            <consortium name="DOE Joint Genome Institute"/>
            <person name="Riley R."/>
            <person name="Haridas S."/>
            <person name="Wolfe K.H."/>
            <person name="Lopes M.R."/>
            <person name="Hittinger C.T."/>
            <person name="Goker M."/>
            <person name="Salamov A."/>
            <person name="Wisecaver J."/>
            <person name="Long T.M."/>
            <person name="Aerts A.L."/>
            <person name="Barry K."/>
            <person name="Choi C."/>
            <person name="Clum A."/>
            <person name="Coughlan A.Y."/>
            <person name="Deshpande S."/>
            <person name="Douglass A.P."/>
            <person name="Hanson S.J."/>
            <person name="Klenk H.-P."/>
            <person name="Labutti K."/>
            <person name="Lapidus A."/>
            <person name="Lindquist E."/>
            <person name="Lipzen A."/>
            <person name="Meier-Kolthoff J.P."/>
            <person name="Ohm R.A."/>
            <person name="Otillar R.P."/>
            <person name="Pangilinan J."/>
            <person name="Peng Y."/>
            <person name="Rokas A."/>
            <person name="Rosa C.A."/>
            <person name="Scheuner C."/>
            <person name="Sibirny A.A."/>
            <person name="Slot J.C."/>
            <person name="Stielow J.B."/>
            <person name="Sun H."/>
            <person name="Kurtzman C.P."/>
            <person name="Blackwell M."/>
            <person name="Jeffries T.W."/>
            <person name="Grigoriev I.V."/>
        </authorList>
    </citation>
    <scope>NUCLEOTIDE SEQUENCE [LARGE SCALE GENOMIC DNA]</scope>
    <source>
        <strain evidence="8">NRRL Y-17796</strain>
    </source>
</reference>
<evidence type="ECO:0000259" key="6">
    <source>
        <dbReference type="PROSITE" id="PS50048"/>
    </source>
</evidence>
<gene>
    <name evidence="7" type="ORF">CANCADRAFT_66482</name>
</gene>
<proteinExistence type="predicted"/>
<evidence type="ECO:0000256" key="4">
    <source>
        <dbReference type="ARBA" id="ARBA00023242"/>
    </source>
</evidence>
<dbReference type="GO" id="GO:0006351">
    <property type="term" value="P:DNA-templated transcription"/>
    <property type="evidence" value="ECO:0007669"/>
    <property type="project" value="InterPro"/>
</dbReference>
<evidence type="ECO:0000256" key="5">
    <source>
        <dbReference type="SAM" id="MobiDB-lite"/>
    </source>
</evidence>
<dbReference type="InterPro" id="IPR050987">
    <property type="entry name" value="AtrR-like"/>
</dbReference>
<keyword evidence="2" id="KW-0479">Metal-binding</keyword>
<accession>A0A1E4TIP2</accession>
<dbReference type="SUPFAM" id="SSF57701">
    <property type="entry name" value="Zn2/Cys6 DNA-binding domain"/>
    <property type="match status" value="1"/>
</dbReference>
<dbReference type="SMART" id="SM00066">
    <property type="entry name" value="GAL4"/>
    <property type="match status" value="1"/>
</dbReference>
<comment type="subcellular location">
    <subcellularLocation>
        <location evidence="1">Nucleus</location>
    </subcellularLocation>
</comment>
<dbReference type="PANTHER" id="PTHR46910:SF3">
    <property type="entry name" value="HALOTOLERANCE PROTEIN 9-RELATED"/>
    <property type="match status" value="1"/>
</dbReference>
<dbReference type="GO" id="GO:0000981">
    <property type="term" value="F:DNA-binding transcription factor activity, RNA polymerase II-specific"/>
    <property type="evidence" value="ECO:0007669"/>
    <property type="project" value="InterPro"/>
</dbReference>
<dbReference type="AlphaFoldDB" id="A0A1E4TIP2"/>
<dbReference type="Gene3D" id="4.10.240.10">
    <property type="entry name" value="Zn(2)-C6 fungal-type DNA-binding domain"/>
    <property type="match status" value="1"/>
</dbReference>
<dbReference type="PANTHER" id="PTHR46910">
    <property type="entry name" value="TRANSCRIPTION FACTOR PDR1"/>
    <property type="match status" value="1"/>
</dbReference>
<dbReference type="GO" id="GO:0003677">
    <property type="term" value="F:DNA binding"/>
    <property type="evidence" value="ECO:0007669"/>
    <property type="project" value="UniProtKB-KW"/>
</dbReference>
<dbReference type="GO" id="GO:0008270">
    <property type="term" value="F:zinc ion binding"/>
    <property type="evidence" value="ECO:0007669"/>
    <property type="project" value="InterPro"/>
</dbReference>
<dbReference type="PROSITE" id="PS50048">
    <property type="entry name" value="ZN2_CY6_FUNGAL_2"/>
    <property type="match status" value="1"/>
</dbReference>
<dbReference type="PROSITE" id="PS00463">
    <property type="entry name" value="ZN2_CY6_FUNGAL_1"/>
    <property type="match status" value="1"/>
</dbReference>
<feature type="region of interest" description="Disordered" evidence="5">
    <location>
        <begin position="73"/>
        <end position="95"/>
    </location>
</feature>
<sequence>MAEKKAKKREKYAVQACDSCKKRKVKCDGNLPCKRCFKVNSHCSYMTSSIAISRRPVIRSMIQNGRLGYHNSLSSRLESPDASGGDKSEDDPVYGESSLNQVLDAIEKAFSTSIIRTTRPSVFKTNYTDKPHEKESQRGATESMTRVVPDLSAFLSFEYDSSHYAKLLEVYFNQCNILYPVIHPPSLWEFFFALNSVKTEQDLGSRHMHLYSNQFQERLAQVYLCLAIAESMQIPSDESVLKKDVPPGSKYFHIAESLIGQSDIINIFSLKPTKMPSIELLQCIILVAMFYYRLDYYEKAESAIQQALRLALMCGINRNETYNSLSVVEAEIRKRLWFSLQAIDYRCAIAGGVPYCTHMAADIQAPLDITDKEYERLRMQPLGRYDVVTLSEAALDPALDLLTASEDDFAEVSFLKYNIDIVHIGGTMWRTLYCSGARIKMVSVAQINDICNKLDVWQQQVPLYLQWDALSVNDNMTKIPPWLCKQRLILHVSCWQIKLLAARTVLFSSENLTQPGFQECAQDNANIALSVIQLCDEIFAQWPAVFCSWVFPLDQYLLSATMFLLGLMVNCPETYLTSENSNNLQTSLNILANGSCRVWRSPAIKKAIACVDRLVQVLNQVGSEQQEQRQQSPSADFSEFLSNSCVAELRKYLDESQDLKYDSSLPALTSNSQDHWLDISSLLNWSLTS</sequence>
<protein>
    <recommendedName>
        <fullName evidence="6">Zn(2)-C6 fungal-type domain-containing protein</fullName>
    </recommendedName>
</protein>